<dbReference type="EC" id="2.3.1.-" evidence="4"/>
<comment type="caution">
    <text evidence="4">The sequence shown here is derived from an EMBL/GenBank/DDBJ whole genome shotgun (WGS) entry which is preliminary data.</text>
</comment>
<dbReference type="PROSITE" id="PS51186">
    <property type="entry name" value="GNAT"/>
    <property type="match status" value="1"/>
</dbReference>
<evidence type="ECO:0000256" key="1">
    <source>
        <dbReference type="ARBA" id="ARBA00022679"/>
    </source>
</evidence>
<gene>
    <name evidence="4" type="ORF">NVS89_04650</name>
</gene>
<dbReference type="InterPro" id="IPR016181">
    <property type="entry name" value="Acyl_CoA_acyltransferase"/>
</dbReference>
<dbReference type="EMBL" id="JANTHZ010000001">
    <property type="protein sequence ID" value="MCS0494376.1"/>
    <property type="molecule type" value="Genomic_DNA"/>
</dbReference>
<dbReference type="GO" id="GO:0016747">
    <property type="term" value="F:acyltransferase activity, transferring groups other than amino-acyl groups"/>
    <property type="evidence" value="ECO:0007669"/>
    <property type="project" value="InterPro"/>
</dbReference>
<proteinExistence type="predicted"/>
<keyword evidence="5" id="KW-1185">Reference proteome</keyword>
<dbReference type="InterPro" id="IPR000182">
    <property type="entry name" value="GNAT_dom"/>
</dbReference>
<evidence type="ECO:0000259" key="3">
    <source>
        <dbReference type="PROSITE" id="PS51186"/>
    </source>
</evidence>
<dbReference type="AlphaFoldDB" id="A0A9X2T2Z4"/>
<sequence>MTLAIGAATPADERAVVHLWRACGLTVPYNDPASDFRFALGKAASDVLVARLECGRVGASVMVGHDGHRGWLYYVAVDPMMQRQGVGALMVEAAEAWLRERGIVKAQLLVRETNAGVVAFYEKLGFETAPRVIMSKWLDGRDAS</sequence>
<dbReference type="PANTHER" id="PTHR43877">
    <property type="entry name" value="AMINOALKYLPHOSPHONATE N-ACETYLTRANSFERASE-RELATED-RELATED"/>
    <property type="match status" value="1"/>
</dbReference>
<keyword evidence="1 4" id="KW-0808">Transferase</keyword>
<dbReference type="InterPro" id="IPR050832">
    <property type="entry name" value="Bact_Acetyltransf"/>
</dbReference>
<dbReference type="Proteomes" id="UP001151088">
    <property type="component" value="Unassembled WGS sequence"/>
</dbReference>
<dbReference type="RefSeq" id="WP_258731324.1">
    <property type="nucleotide sequence ID" value="NZ_JANTHZ010000001.1"/>
</dbReference>
<reference evidence="4" key="1">
    <citation type="submission" date="2022-08" db="EMBL/GenBank/DDBJ databases">
        <authorList>
            <person name="Li F."/>
        </authorList>
    </citation>
    <scope>NUCLEOTIDE SEQUENCE</scope>
    <source>
        <strain evidence="4">MQZ15Z-1</strain>
    </source>
</reference>
<evidence type="ECO:0000313" key="5">
    <source>
        <dbReference type="Proteomes" id="UP001151088"/>
    </source>
</evidence>
<dbReference type="NCBIfam" id="NF002959">
    <property type="entry name" value="PRK03624.1"/>
    <property type="match status" value="1"/>
</dbReference>
<accession>A0A9X2T2Z4</accession>
<organism evidence="4 5">
    <name type="scientific">Ancylobacter mangrovi</name>
    <dbReference type="NCBI Taxonomy" id="2972472"/>
    <lineage>
        <taxon>Bacteria</taxon>
        <taxon>Pseudomonadati</taxon>
        <taxon>Pseudomonadota</taxon>
        <taxon>Alphaproteobacteria</taxon>
        <taxon>Hyphomicrobiales</taxon>
        <taxon>Xanthobacteraceae</taxon>
        <taxon>Ancylobacter</taxon>
    </lineage>
</organism>
<dbReference type="CDD" id="cd04301">
    <property type="entry name" value="NAT_SF"/>
    <property type="match status" value="1"/>
</dbReference>
<feature type="domain" description="N-acetyltransferase" evidence="3">
    <location>
        <begin position="3"/>
        <end position="144"/>
    </location>
</feature>
<name>A0A9X2T2Z4_9HYPH</name>
<protein>
    <submittedName>
        <fullName evidence="4">GNAT family acetyltransferase</fullName>
        <ecNumber evidence="4">2.3.1.-</ecNumber>
    </submittedName>
</protein>
<dbReference type="Pfam" id="PF00583">
    <property type="entry name" value="Acetyltransf_1"/>
    <property type="match status" value="1"/>
</dbReference>
<dbReference type="Gene3D" id="3.40.630.30">
    <property type="match status" value="1"/>
</dbReference>
<evidence type="ECO:0000313" key="4">
    <source>
        <dbReference type="EMBL" id="MCS0494376.1"/>
    </source>
</evidence>
<dbReference type="SUPFAM" id="SSF55729">
    <property type="entry name" value="Acyl-CoA N-acyltransferases (Nat)"/>
    <property type="match status" value="1"/>
</dbReference>
<keyword evidence="2 4" id="KW-0012">Acyltransferase</keyword>
<evidence type="ECO:0000256" key="2">
    <source>
        <dbReference type="ARBA" id="ARBA00023315"/>
    </source>
</evidence>